<reference evidence="4 5" key="1">
    <citation type="submission" date="2019-05" db="EMBL/GenBank/DDBJ databases">
        <title>Draft genome sequence of Nonomuraea zeae DSM 100528.</title>
        <authorList>
            <person name="Saricaoglu S."/>
            <person name="Isik K."/>
        </authorList>
    </citation>
    <scope>NUCLEOTIDE SEQUENCE [LARGE SCALE GENOMIC DNA]</scope>
    <source>
        <strain evidence="4 5">DSM 100528</strain>
    </source>
</reference>
<dbReference type="Gene3D" id="3.30.750.24">
    <property type="entry name" value="STAS domain"/>
    <property type="match status" value="1"/>
</dbReference>
<dbReference type="OrthoDB" id="3481860at2"/>
<dbReference type="EMBL" id="VCKX01000016">
    <property type="protein sequence ID" value="TMR37512.1"/>
    <property type="molecule type" value="Genomic_DNA"/>
</dbReference>
<accession>A0A5S4GXV9</accession>
<dbReference type="CDD" id="cd07043">
    <property type="entry name" value="STAS_anti-anti-sigma_factors"/>
    <property type="match status" value="1"/>
</dbReference>
<comment type="caution">
    <text evidence="4">The sequence shown here is derived from an EMBL/GenBank/DDBJ whole genome shotgun (WGS) entry which is preliminary data.</text>
</comment>
<sequence>MHVLVLTGDLDHHTSPRLQAALDGLALAPGDGLVIDLSALLFCDSTGISILVSAHQRAQNAGAELVLAGLDPSIAHAFKIMGLTRVLSFQDTADKAITALQ</sequence>
<feature type="domain" description="STAS" evidence="3">
    <location>
        <begin position="1"/>
        <end position="100"/>
    </location>
</feature>
<dbReference type="AlphaFoldDB" id="A0A5S4GXV9"/>
<dbReference type="GO" id="GO:0043856">
    <property type="term" value="F:anti-sigma factor antagonist activity"/>
    <property type="evidence" value="ECO:0007669"/>
    <property type="project" value="InterPro"/>
</dbReference>
<comment type="similarity">
    <text evidence="1 2">Belongs to the anti-sigma-factor antagonist family.</text>
</comment>
<dbReference type="InterPro" id="IPR002645">
    <property type="entry name" value="STAS_dom"/>
</dbReference>
<evidence type="ECO:0000256" key="2">
    <source>
        <dbReference type="RuleBase" id="RU003749"/>
    </source>
</evidence>
<protein>
    <recommendedName>
        <fullName evidence="2">Anti-sigma factor antagonist</fullName>
    </recommendedName>
</protein>
<dbReference type="InterPro" id="IPR036513">
    <property type="entry name" value="STAS_dom_sf"/>
</dbReference>
<keyword evidence="5" id="KW-1185">Reference proteome</keyword>
<dbReference type="PANTHER" id="PTHR33495">
    <property type="entry name" value="ANTI-SIGMA FACTOR ANTAGONIST TM_1081-RELATED-RELATED"/>
    <property type="match status" value="1"/>
</dbReference>
<dbReference type="Pfam" id="PF01740">
    <property type="entry name" value="STAS"/>
    <property type="match status" value="1"/>
</dbReference>
<evidence type="ECO:0000259" key="3">
    <source>
        <dbReference type="PROSITE" id="PS50801"/>
    </source>
</evidence>
<organism evidence="4 5">
    <name type="scientific">Nonomuraea zeae</name>
    <dbReference type="NCBI Taxonomy" id="1642303"/>
    <lineage>
        <taxon>Bacteria</taxon>
        <taxon>Bacillati</taxon>
        <taxon>Actinomycetota</taxon>
        <taxon>Actinomycetes</taxon>
        <taxon>Streptosporangiales</taxon>
        <taxon>Streptosporangiaceae</taxon>
        <taxon>Nonomuraea</taxon>
    </lineage>
</organism>
<dbReference type="Proteomes" id="UP000306628">
    <property type="component" value="Unassembled WGS sequence"/>
</dbReference>
<proteinExistence type="inferred from homology"/>
<evidence type="ECO:0000313" key="5">
    <source>
        <dbReference type="Proteomes" id="UP000306628"/>
    </source>
</evidence>
<dbReference type="PANTHER" id="PTHR33495:SF2">
    <property type="entry name" value="ANTI-SIGMA FACTOR ANTAGONIST TM_1081-RELATED"/>
    <property type="match status" value="1"/>
</dbReference>
<dbReference type="NCBIfam" id="TIGR00377">
    <property type="entry name" value="ant_ant_sig"/>
    <property type="match status" value="1"/>
</dbReference>
<gene>
    <name evidence="4" type="ORF">ETD85_07700</name>
</gene>
<dbReference type="SUPFAM" id="SSF52091">
    <property type="entry name" value="SpoIIaa-like"/>
    <property type="match status" value="1"/>
</dbReference>
<name>A0A5S4GXV9_9ACTN</name>
<dbReference type="PROSITE" id="PS50801">
    <property type="entry name" value="STAS"/>
    <property type="match status" value="1"/>
</dbReference>
<dbReference type="InterPro" id="IPR003658">
    <property type="entry name" value="Anti-sigma_ant"/>
</dbReference>
<evidence type="ECO:0000256" key="1">
    <source>
        <dbReference type="ARBA" id="ARBA00009013"/>
    </source>
</evidence>
<evidence type="ECO:0000313" key="4">
    <source>
        <dbReference type="EMBL" id="TMR37512.1"/>
    </source>
</evidence>